<evidence type="ECO:0000259" key="8">
    <source>
        <dbReference type="Pfam" id="PF20467"/>
    </source>
</evidence>
<evidence type="ECO:0000313" key="11">
    <source>
        <dbReference type="Proteomes" id="UP000010445"/>
    </source>
</evidence>
<dbReference type="EC" id="2.1.1.72" evidence="1"/>
<evidence type="ECO:0000259" key="9">
    <source>
        <dbReference type="Pfam" id="PF20473"/>
    </source>
</evidence>
<feature type="domain" description="MmeI-like C-terminal" evidence="8">
    <location>
        <begin position="805"/>
        <end position="885"/>
    </location>
</feature>
<accession>L1MEK9</accession>
<dbReference type="EMBL" id="AMEM01000024">
    <property type="protein sequence ID" value="EKX89346.1"/>
    <property type="molecule type" value="Genomic_DNA"/>
</dbReference>
<dbReference type="InterPro" id="IPR029063">
    <property type="entry name" value="SAM-dependent_MTases_sf"/>
</dbReference>
<dbReference type="AlphaFoldDB" id="L1MEK9"/>
<evidence type="ECO:0000259" key="7">
    <source>
        <dbReference type="Pfam" id="PF20466"/>
    </source>
</evidence>
<dbReference type="Proteomes" id="UP000010445">
    <property type="component" value="Unassembled WGS sequence"/>
</dbReference>
<gene>
    <name evidence="10" type="ORF">HMPREF9997_01817</name>
</gene>
<dbReference type="InterPro" id="IPR050953">
    <property type="entry name" value="N4_N6_ade-DNA_methylase"/>
</dbReference>
<keyword evidence="2" id="KW-0489">Methyltransferase</keyword>
<evidence type="ECO:0000256" key="2">
    <source>
        <dbReference type="ARBA" id="ARBA00022603"/>
    </source>
</evidence>
<dbReference type="Pfam" id="PF20466">
    <property type="entry name" value="MmeI_TRD"/>
    <property type="match status" value="1"/>
</dbReference>
<evidence type="ECO:0000256" key="3">
    <source>
        <dbReference type="ARBA" id="ARBA00022679"/>
    </source>
</evidence>
<feature type="domain" description="MmeI-like DNA-methyltransferase" evidence="9">
    <location>
        <begin position="320"/>
        <end position="573"/>
    </location>
</feature>
<evidence type="ECO:0000256" key="4">
    <source>
        <dbReference type="ARBA" id="ARBA00047942"/>
    </source>
</evidence>
<dbReference type="Pfam" id="PF20464">
    <property type="entry name" value="MmeI_N"/>
    <property type="match status" value="1"/>
</dbReference>
<feature type="domain" description="MmeI-like target recognition" evidence="7">
    <location>
        <begin position="599"/>
        <end position="803"/>
    </location>
</feature>
<dbReference type="PANTHER" id="PTHR33841:SF1">
    <property type="entry name" value="DNA METHYLTRANSFERASE A"/>
    <property type="match status" value="1"/>
</dbReference>
<dbReference type="InterPro" id="IPR046818">
    <property type="entry name" value="MmeI_C"/>
</dbReference>
<dbReference type="HOGENOM" id="CLU_005831_3_0_11"/>
<sequence length="886" mass="100386">MEDVTTNVLFEQRTSRRGFIDVTIADAKTIIEQKSLGVDLDKPEERQGVMVTPFEQARNYANTLPNSQRPDYIIVCDFNIFRIHNLNKENPESDYIEFTLSELPDQLYLLDFLIDPQRARIKREEKVSITAGTLIGRLYSLLRQQYIDPDSPESQHSLNVLCVRLVFCLFAEDAELFEKDAFYNYLKDIPASHIRSALQELFQALNTPVDQRDPYSAQDLLRFPYVNGGLFAQEEVIPHFTDEIKTVLLDEVSQNTNWSSISPTIFGGVFESTLNPETRAHGGMHYTSPENIHKVIDPLFLDSLKAELEDILEEPGITKAKRKRNLNQFHDKLASLTFFDPACGSGNFLTETYISLRRLENKVLSVLADDQTSLGFDDINASPLKISLDQFFGLEINDFAVSVASTALWIAQLQANREAEMIITRNIEDLPLHDAAHIHQGNALRFDWNDVLPAKKCSYVIGNPPFLGYSRLGKEQKEDRLAIFGKPGGVLDYVACWYRVAANYMQGTTAEAAFVSTNSICQGQQVTPLWKPLFEMGIHINFAHRTFTWSNESADQAHVYCVIVGFSYVERAEKFAWNYPKGAVEKEKVKQLNGYLADAASVFLERRSKPLCDVPTMAQGYKAADGGHLLLSKEDKKTLLAEEPQAESWVRKFSMGEEFINGDDRYCLWLPGITASELKKVPKVRERVEACREWRLEQTPTGDAYKLADRPHLLRPTSKFKDGTYIGVPKVSSERRKYIPAGFVDDGMIPGDKLYFIPTDSLFVFGIFMSQFHNAWMRVVGGRLKSDYSYGNTTIYNNFVWPDATDCQQKRIEECAQGVLDARTQYEGSTLADLYNPSNEFLHPALVKAHQKLDKAVESAYGVDFGGDEQKIVAHLFNLYAQKTAG</sequence>
<proteinExistence type="predicted"/>
<dbReference type="GO" id="GO:0032259">
    <property type="term" value="P:methylation"/>
    <property type="evidence" value="ECO:0007669"/>
    <property type="project" value="UniProtKB-KW"/>
</dbReference>
<dbReference type="GO" id="GO:0009007">
    <property type="term" value="F:site-specific DNA-methyltransferase (adenine-specific) activity"/>
    <property type="evidence" value="ECO:0007669"/>
    <property type="project" value="UniProtKB-EC"/>
</dbReference>
<dbReference type="InterPro" id="IPR046820">
    <property type="entry name" value="MmeI_TRD"/>
</dbReference>
<dbReference type="InterPro" id="IPR002052">
    <property type="entry name" value="DNA_methylase_N6_adenine_CS"/>
</dbReference>
<dbReference type="GO" id="GO:0003676">
    <property type="term" value="F:nucleic acid binding"/>
    <property type="evidence" value="ECO:0007669"/>
    <property type="project" value="InterPro"/>
</dbReference>
<dbReference type="InterPro" id="IPR046819">
    <property type="entry name" value="MmeI_hel"/>
</dbReference>
<comment type="catalytic activity">
    <reaction evidence="4">
        <text>a 2'-deoxyadenosine in DNA + S-adenosyl-L-methionine = an N(6)-methyl-2'-deoxyadenosine in DNA + S-adenosyl-L-homocysteine + H(+)</text>
        <dbReference type="Rhea" id="RHEA:15197"/>
        <dbReference type="Rhea" id="RHEA-COMP:12418"/>
        <dbReference type="Rhea" id="RHEA-COMP:12419"/>
        <dbReference type="ChEBI" id="CHEBI:15378"/>
        <dbReference type="ChEBI" id="CHEBI:57856"/>
        <dbReference type="ChEBI" id="CHEBI:59789"/>
        <dbReference type="ChEBI" id="CHEBI:90615"/>
        <dbReference type="ChEBI" id="CHEBI:90616"/>
        <dbReference type="EC" id="2.1.1.72"/>
    </reaction>
</comment>
<evidence type="ECO:0000256" key="1">
    <source>
        <dbReference type="ARBA" id="ARBA00011900"/>
    </source>
</evidence>
<evidence type="ECO:0000259" key="6">
    <source>
        <dbReference type="Pfam" id="PF20465"/>
    </source>
</evidence>
<name>L1MEK9_9CORY</name>
<keyword evidence="11" id="KW-1185">Reference proteome</keyword>
<protein>
    <recommendedName>
        <fullName evidence="1">site-specific DNA-methyltransferase (adenine-specific)</fullName>
        <ecNumber evidence="1">2.1.1.72</ecNumber>
    </recommendedName>
</protein>
<organism evidence="10 11">
    <name type="scientific">Corynebacterium durum F0235</name>
    <dbReference type="NCBI Taxonomy" id="1035195"/>
    <lineage>
        <taxon>Bacteria</taxon>
        <taxon>Bacillati</taxon>
        <taxon>Actinomycetota</taxon>
        <taxon>Actinomycetes</taxon>
        <taxon>Mycobacteriales</taxon>
        <taxon>Corynebacteriaceae</taxon>
        <taxon>Corynebacterium</taxon>
    </lineage>
</organism>
<dbReference type="InterPro" id="IPR046817">
    <property type="entry name" value="MmeI_N"/>
</dbReference>
<keyword evidence="3" id="KW-0808">Transferase</keyword>
<feature type="domain" description="MmeI-like N-terminal" evidence="5">
    <location>
        <begin position="8"/>
        <end position="145"/>
    </location>
</feature>
<feature type="domain" description="MmeI-like helicase spacer" evidence="6">
    <location>
        <begin position="156"/>
        <end position="231"/>
    </location>
</feature>
<dbReference type="PROSITE" id="PS00092">
    <property type="entry name" value="N6_MTASE"/>
    <property type="match status" value="1"/>
</dbReference>
<dbReference type="PATRIC" id="fig|1035195.3.peg.1642"/>
<reference evidence="10 11" key="1">
    <citation type="submission" date="2012-05" db="EMBL/GenBank/DDBJ databases">
        <authorList>
            <person name="Weinstock G."/>
            <person name="Sodergren E."/>
            <person name="Lobos E.A."/>
            <person name="Fulton L."/>
            <person name="Fulton R."/>
            <person name="Courtney L."/>
            <person name="Fronick C."/>
            <person name="O'Laughlin M."/>
            <person name="Godfrey J."/>
            <person name="Wilson R.M."/>
            <person name="Miner T."/>
            <person name="Farmer C."/>
            <person name="Delehaunty K."/>
            <person name="Cordes M."/>
            <person name="Minx P."/>
            <person name="Tomlinson C."/>
            <person name="Chen J."/>
            <person name="Wollam A."/>
            <person name="Pepin K.H."/>
            <person name="Bhonagiri V."/>
            <person name="Zhang X."/>
            <person name="Suruliraj S."/>
            <person name="Warren W."/>
            <person name="Mitreva M."/>
            <person name="Mardis E.R."/>
            <person name="Wilson R.K."/>
        </authorList>
    </citation>
    <scope>NUCLEOTIDE SEQUENCE [LARGE SCALE GENOMIC DNA]</scope>
    <source>
        <strain evidence="10 11">F0235</strain>
    </source>
</reference>
<comment type="caution">
    <text evidence="10">The sequence shown here is derived from an EMBL/GenBank/DDBJ whole genome shotgun (WGS) entry which is preliminary data.</text>
</comment>
<dbReference type="STRING" id="1035195.HMPREF9997_01817"/>
<dbReference type="Pfam" id="PF20467">
    <property type="entry name" value="MmeI_C"/>
    <property type="match status" value="1"/>
</dbReference>
<dbReference type="Pfam" id="PF20465">
    <property type="entry name" value="MmeI_hel"/>
    <property type="match status" value="1"/>
</dbReference>
<dbReference type="Gene3D" id="3.40.50.150">
    <property type="entry name" value="Vaccinia Virus protein VP39"/>
    <property type="match status" value="1"/>
</dbReference>
<dbReference type="Pfam" id="PF20473">
    <property type="entry name" value="MmeI_Mtase"/>
    <property type="match status" value="1"/>
</dbReference>
<dbReference type="PANTHER" id="PTHR33841">
    <property type="entry name" value="DNA METHYLTRANSFERASE YEEA-RELATED"/>
    <property type="match status" value="1"/>
</dbReference>
<dbReference type="InterPro" id="IPR046816">
    <property type="entry name" value="MmeI_Mtase"/>
</dbReference>
<dbReference type="eggNOG" id="COG1002">
    <property type="taxonomic scope" value="Bacteria"/>
</dbReference>
<evidence type="ECO:0000259" key="5">
    <source>
        <dbReference type="Pfam" id="PF20464"/>
    </source>
</evidence>
<evidence type="ECO:0000313" key="10">
    <source>
        <dbReference type="EMBL" id="EKX89346.1"/>
    </source>
</evidence>
<dbReference type="SUPFAM" id="SSF53335">
    <property type="entry name" value="S-adenosyl-L-methionine-dependent methyltransferases"/>
    <property type="match status" value="1"/>
</dbReference>